<keyword evidence="2" id="KW-1185">Reference proteome</keyword>
<name>A0A8H6LVE3_9AGAR</name>
<evidence type="ECO:0000313" key="2">
    <source>
        <dbReference type="Proteomes" id="UP000521943"/>
    </source>
</evidence>
<dbReference type="AlphaFoldDB" id="A0A8H6LVE3"/>
<sequence length="682" mass="74949">MATLAPGGGGWPGGGGGGGGVDVASWGTGGGAIYGNNSCIGCAASLTLGWGAELRELIDSWEPAETIGISAEFSIAKFWALLGPEGCALPDEEEVYLEGEQNERSDVFAEGVEVFIKNFWNGTSGRWRNMREGALFPGAMWLHPHRIGYTKAEMEKRHREVCWGLACAFGRRAPQLGEDFIRRAEELEAEDGEWMTKAPCVFCGTTECQRNLLAVCQCPNGVFTMECCLLAREEGMMECVCPKCGQWIIGVHYAWVYPKCCWSFESDSMMSRWLIGDATCKAFLGERDSNSAAHVQLGREFDHTDCHSGSSEGPRNGVFSSALTWRAALPCDVLMHGAKGGAHFGHIGEPYRGLCERSQSLDVYNSFCFWDALFTECDKRKAVYLHMAFCGWLLSFQPCFLSLPHGGPKPTLSVKGVWRCDPGPSEQVTTDEEDVRYIVGYQYKIQACSRILTDLKWEDEPDRNHSDPAHDSWLPAKMAVENAQEGVALCWGVIGPTAYGDGLADGEKRYRGNVGAGAPANYETKFRNLFWHVWAASPGRWKGKRGGWVKPCALWLHPSKLGFEDPKPSARQFLLNCALASAFNRADQELGPNLIAKVFADYDKDLGWRAAARCLELPQRSSVFMCLSGSSVCNGEDLLVFVGAILTRAGVLGSEPQQPVPLPPVWRGNGGRPHRLDFACLR</sequence>
<gene>
    <name evidence="1" type="ORF">DFP72DRAFT_856600</name>
</gene>
<evidence type="ECO:0000313" key="1">
    <source>
        <dbReference type="EMBL" id="KAF6745338.1"/>
    </source>
</evidence>
<dbReference type="EMBL" id="JACGCI010000107">
    <property type="protein sequence ID" value="KAF6745338.1"/>
    <property type="molecule type" value="Genomic_DNA"/>
</dbReference>
<proteinExistence type="predicted"/>
<reference evidence="1 2" key="1">
    <citation type="submission" date="2020-07" db="EMBL/GenBank/DDBJ databases">
        <title>Comparative genomics of pyrophilous fungi reveals a link between fire events and developmental genes.</title>
        <authorList>
            <consortium name="DOE Joint Genome Institute"/>
            <person name="Steindorff A.S."/>
            <person name="Carver A."/>
            <person name="Calhoun S."/>
            <person name="Stillman K."/>
            <person name="Liu H."/>
            <person name="Lipzen A."/>
            <person name="Pangilinan J."/>
            <person name="Labutti K."/>
            <person name="Bruns T.D."/>
            <person name="Grigoriev I.V."/>
        </authorList>
    </citation>
    <scope>NUCLEOTIDE SEQUENCE [LARGE SCALE GENOMIC DNA]</scope>
    <source>
        <strain evidence="1 2">CBS 144469</strain>
    </source>
</reference>
<protein>
    <submittedName>
        <fullName evidence="1">Uncharacterized protein</fullName>
    </submittedName>
</protein>
<comment type="caution">
    <text evidence="1">The sequence shown here is derived from an EMBL/GenBank/DDBJ whole genome shotgun (WGS) entry which is preliminary data.</text>
</comment>
<accession>A0A8H6LVE3</accession>
<organism evidence="1 2">
    <name type="scientific">Ephemerocybe angulata</name>
    <dbReference type="NCBI Taxonomy" id="980116"/>
    <lineage>
        <taxon>Eukaryota</taxon>
        <taxon>Fungi</taxon>
        <taxon>Dikarya</taxon>
        <taxon>Basidiomycota</taxon>
        <taxon>Agaricomycotina</taxon>
        <taxon>Agaricomycetes</taxon>
        <taxon>Agaricomycetidae</taxon>
        <taxon>Agaricales</taxon>
        <taxon>Agaricineae</taxon>
        <taxon>Psathyrellaceae</taxon>
        <taxon>Ephemerocybe</taxon>
    </lineage>
</organism>
<dbReference type="Proteomes" id="UP000521943">
    <property type="component" value="Unassembled WGS sequence"/>
</dbReference>